<evidence type="ECO:0000313" key="2">
    <source>
        <dbReference type="EMBL" id="ADU96145.1"/>
    </source>
</evidence>
<dbReference type="STRING" id="648996.Theam_0172"/>
<gene>
    <name evidence="2" type="ordered locus">Theam_0172</name>
</gene>
<sequence length="30" mass="3464">MDQKLLELIAVFLVGFTGSMVFLYFVLKKL</sequence>
<evidence type="ECO:0000256" key="1">
    <source>
        <dbReference type="SAM" id="Phobius"/>
    </source>
</evidence>
<protein>
    <submittedName>
        <fullName evidence="2">Uncharacterized protein</fullName>
    </submittedName>
</protein>
<keyword evidence="1" id="KW-0472">Membrane</keyword>
<dbReference type="Proteomes" id="UP000006362">
    <property type="component" value="Chromosome"/>
</dbReference>
<dbReference type="AlphaFoldDB" id="E8T3L4"/>
<dbReference type="EMBL" id="CP002444">
    <property type="protein sequence ID" value="ADU96145.1"/>
    <property type="molecule type" value="Genomic_DNA"/>
</dbReference>
<dbReference type="KEGG" id="tam:Theam_0172"/>
<keyword evidence="1" id="KW-1133">Transmembrane helix</keyword>
<keyword evidence="3" id="KW-1185">Reference proteome</keyword>
<keyword evidence="1" id="KW-0812">Transmembrane</keyword>
<dbReference type="HOGENOM" id="CLU_221366_0_0_0"/>
<accession>E8T3L4</accession>
<name>E8T3L4_THEA1</name>
<evidence type="ECO:0000313" key="3">
    <source>
        <dbReference type="Proteomes" id="UP000006362"/>
    </source>
</evidence>
<feature type="transmembrane region" description="Helical" evidence="1">
    <location>
        <begin position="6"/>
        <end position="27"/>
    </location>
</feature>
<proteinExistence type="predicted"/>
<reference evidence="2" key="1">
    <citation type="submission" date="2011-01" db="EMBL/GenBank/DDBJ databases">
        <title>Complete sequence of chromosome of Thermovibrio ammonificans HB-1.</title>
        <authorList>
            <consortium name="US DOE Joint Genome Institute"/>
            <person name="Lucas S."/>
            <person name="Copeland A."/>
            <person name="Lapidus A."/>
            <person name="Cheng J.-F."/>
            <person name="Goodwin L."/>
            <person name="Pitluck S."/>
            <person name="Davenport K."/>
            <person name="Detter J.C."/>
            <person name="Han C."/>
            <person name="Tapia R."/>
            <person name="Land M."/>
            <person name="Hauser L."/>
            <person name="Kyrpides N."/>
            <person name="Ivanova N."/>
            <person name="Ovchinnikova G."/>
            <person name="Vetriani C."/>
            <person name="Woyke T."/>
        </authorList>
    </citation>
    <scope>NUCLEOTIDE SEQUENCE [LARGE SCALE GENOMIC DNA]</scope>
    <source>
        <strain evidence="2">HB-1</strain>
    </source>
</reference>
<organism evidence="2 3">
    <name type="scientific">Thermovibrio ammonificans (strain DSM 15698 / JCM 12110 / HB-1)</name>
    <dbReference type="NCBI Taxonomy" id="648996"/>
    <lineage>
        <taxon>Bacteria</taxon>
        <taxon>Pseudomonadati</taxon>
        <taxon>Aquificota</taxon>
        <taxon>Aquificia</taxon>
        <taxon>Desulfurobacteriales</taxon>
        <taxon>Desulfurobacteriaceae</taxon>
        <taxon>Thermovibrio</taxon>
    </lineage>
</organism>